<accession>A0ABR6VW66</accession>
<dbReference type="RefSeq" id="WP_186639700.1">
    <property type="nucleotide sequence ID" value="NZ_JACOAF010000037.1"/>
</dbReference>
<protein>
    <submittedName>
        <fullName evidence="1">Uncharacterized protein</fullName>
    </submittedName>
</protein>
<name>A0ABR6VW66_9BACT</name>
<dbReference type="Proteomes" id="UP000659698">
    <property type="component" value="Unassembled WGS sequence"/>
</dbReference>
<dbReference type="EMBL" id="JACOAF010000037">
    <property type="protein sequence ID" value="MBC3541132.1"/>
    <property type="molecule type" value="Genomic_DNA"/>
</dbReference>
<organism evidence="1 2">
    <name type="scientific">Rufibacter sediminis</name>
    <dbReference type="NCBI Taxonomy" id="2762756"/>
    <lineage>
        <taxon>Bacteria</taxon>
        <taxon>Pseudomonadati</taxon>
        <taxon>Bacteroidota</taxon>
        <taxon>Cytophagia</taxon>
        <taxon>Cytophagales</taxon>
        <taxon>Hymenobacteraceae</taxon>
        <taxon>Rufibacter</taxon>
    </lineage>
</organism>
<comment type="caution">
    <text evidence="1">The sequence shown here is derived from an EMBL/GenBank/DDBJ whole genome shotgun (WGS) entry which is preliminary data.</text>
</comment>
<evidence type="ECO:0000313" key="2">
    <source>
        <dbReference type="Proteomes" id="UP000659698"/>
    </source>
</evidence>
<keyword evidence="2" id="KW-1185">Reference proteome</keyword>
<gene>
    <name evidence="1" type="ORF">H7U12_15670</name>
</gene>
<proteinExistence type="predicted"/>
<reference evidence="1 2" key="1">
    <citation type="journal article" date="2019" name="Int. J. Syst. Evol. Microbiol.">
        <title>Rufibacter sediminis sp. nov., isolated from freshwater lake sediment.</title>
        <authorList>
            <person name="Qu J.H."/>
            <person name="Zhang L.J."/>
            <person name="Fu Y.H."/>
            <person name="Li H.F."/>
        </authorList>
    </citation>
    <scope>NUCLEOTIDE SEQUENCE [LARGE SCALE GENOMIC DNA]</scope>
    <source>
        <strain evidence="1 2">H-1</strain>
    </source>
</reference>
<sequence>MKNKIPMETVLHVITQADLVACSDAVEFIDSLDFYQYTQDELKLISDTLSERITSLIRLELRPAVRSYQL</sequence>
<evidence type="ECO:0000313" key="1">
    <source>
        <dbReference type="EMBL" id="MBC3541132.1"/>
    </source>
</evidence>